<dbReference type="InterPro" id="IPR000330">
    <property type="entry name" value="SNF2_N"/>
</dbReference>
<sequence length="707" mass="78450">MRTLPNRERKRGADHAIDAPFPKRPLLFGQDATTTHVLEPMDMDVDKVFSAKAQVSFIEKLVIPIDPWSLFSSFPVVRRNNKKAESFQITQSPDHETGDFALVDLITTRHLEALLHLENIIFTAVMSATSFAKIPRKATRKKTIIDVTVNISGPEHLADAVGAALAHLNCHLQHPVYLDSALGYKNPHYFYPGGIRTDLRHLIGPEPEAAEITSAQVSQHIDALLGSLDEHSTEGSNEIECNITAIVQLHLANTKLQKYQISGIRFILAREDLNHCHIADHELWGLLDYKIVSKLSSPCRGGILADVMGLGKTLTMLSAIVCTKEDAATFAQSEGDDIGSCSRPKAGTLVVLPSIQLLDVWSSEIHRHFHPGTLSNYVFHGADRPKSANLLLRHDIVLTTYGTLAADWERSRVLQEIHWFRVVLDEAHCIRNQATAMFKAAHCLEAERRWCLTGTPIQNSLMDLRSLLKFLRHEPLSETSIFNKHIIDPIRSDPTANESFRNLQLLLRTICLRRTESLLNLPPSTTEMMPISLSPEEISAYEGILSDCQAEFERQVCGKSDLKSFNILFQTVQKLRMLCNHGTFATDNQEQRSRKRSKSREPGFSGSDLCILCSDMDEDSRASLNGATECPLCGHLFAPSRSQPSTPLNTSFLGIPGPSSRTPTPSLEYYSPPAGLSPVNSPAGHSSKLSAVVQNIQKSFTVDGSKR</sequence>
<dbReference type="SMART" id="SM00487">
    <property type="entry name" value="DEXDc"/>
    <property type="match status" value="1"/>
</dbReference>
<evidence type="ECO:0000256" key="3">
    <source>
        <dbReference type="ARBA" id="ARBA00022840"/>
    </source>
</evidence>
<dbReference type="GO" id="GO:0008094">
    <property type="term" value="F:ATP-dependent activity, acting on DNA"/>
    <property type="evidence" value="ECO:0007669"/>
    <property type="project" value="TreeGrafter"/>
</dbReference>
<feature type="domain" description="Helicase ATP-binding" evidence="5">
    <location>
        <begin position="293"/>
        <end position="474"/>
    </location>
</feature>
<dbReference type="PANTHER" id="PTHR45626:SF52">
    <property type="entry name" value="SINGLE-STRANDED DNA-DEPENDENT ATPASE (EUROFUNG)"/>
    <property type="match status" value="1"/>
</dbReference>
<evidence type="ECO:0000313" key="7">
    <source>
        <dbReference type="Proteomes" id="UP001172159"/>
    </source>
</evidence>
<dbReference type="InterPro" id="IPR027417">
    <property type="entry name" value="P-loop_NTPase"/>
</dbReference>
<evidence type="ECO:0000259" key="5">
    <source>
        <dbReference type="PROSITE" id="PS51192"/>
    </source>
</evidence>
<dbReference type="GO" id="GO:0005524">
    <property type="term" value="F:ATP binding"/>
    <property type="evidence" value="ECO:0007669"/>
    <property type="project" value="UniProtKB-KW"/>
</dbReference>
<protein>
    <submittedName>
        <fullName evidence="6">SNF2 family N-terminal domain-containing protein</fullName>
    </submittedName>
</protein>
<dbReference type="PANTHER" id="PTHR45626">
    <property type="entry name" value="TRANSCRIPTION TERMINATION FACTOR 2-RELATED"/>
    <property type="match status" value="1"/>
</dbReference>
<dbReference type="InterPro" id="IPR038718">
    <property type="entry name" value="SNF2-like_sf"/>
</dbReference>
<dbReference type="InterPro" id="IPR014001">
    <property type="entry name" value="Helicase_ATP-bd"/>
</dbReference>
<keyword evidence="2" id="KW-0378">Hydrolase</keyword>
<evidence type="ECO:0000313" key="6">
    <source>
        <dbReference type="EMBL" id="KAK0726532.1"/>
    </source>
</evidence>
<evidence type="ECO:0000256" key="4">
    <source>
        <dbReference type="SAM" id="MobiDB-lite"/>
    </source>
</evidence>
<evidence type="ECO:0000256" key="2">
    <source>
        <dbReference type="ARBA" id="ARBA00022801"/>
    </source>
</evidence>
<dbReference type="PROSITE" id="PS51192">
    <property type="entry name" value="HELICASE_ATP_BIND_1"/>
    <property type="match status" value="1"/>
</dbReference>
<keyword evidence="1" id="KW-0547">Nucleotide-binding</keyword>
<dbReference type="SUPFAM" id="SSF52540">
    <property type="entry name" value="P-loop containing nucleoside triphosphate hydrolases"/>
    <property type="match status" value="1"/>
</dbReference>
<accession>A0AA40E675</accession>
<dbReference type="EMBL" id="JAUKTV010000010">
    <property type="protein sequence ID" value="KAK0726532.1"/>
    <property type="molecule type" value="Genomic_DNA"/>
</dbReference>
<feature type="compositionally biased region" description="Polar residues" evidence="4">
    <location>
        <begin position="678"/>
        <end position="690"/>
    </location>
</feature>
<dbReference type="Proteomes" id="UP001172159">
    <property type="component" value="Unassembled WGS sequence"/>
</dbReference>
<dbReference type="Pfam" id="PF00176">
    <property type="entry name" value="SNF2-rel_dom"/>
    <property type="match status" value="1"/>
</dbReference>
<gene>
    <name evidence="6" type="ORF">B0T21DRAFT_371761</name>
</gene>
<reference evidence="6" key="1">
    <citation type="submission" date="2023-06" db="EMBL/GenBank/DDBJ databases">
        <title>Genome-scale phylogeny and comparative genomics of the fungal order Sordariales.</title>
        <authorList>
            <consortium name="Lawrence Berkeley National Laboratory"/>
            <person name="Hensen N."/>
            <person name="Bonometti L."/>
            <person name="Westerberg I."/>
            <person name="Brannstrom I.O."/>
            <person name="Guillou S."/>
            <person name="Cros-Aarteil S."/>
            <person name="Calhoun S."/>
            <person name="Haridas S."/>
            <person name="Kuo A."/>
            <person name="Mondo S."/>
            <person name="Pangilinan J."/>
            <person name="Riley R."/>
            <person name="Labutti K."/>
            <person name="Andreopoulos B."/>
            <person name="Lipzen A."/>
            <person name="Chen C."/>
            <person name="Yanf M."/>
            <person name="Daum C."/>
            <person name="Ng V."/>
            <person name="Clum A."/>
            <person name="Steindorff A."/>
            <person name="Ohm R."/>
            <person name="Martin F."/>
            <person name="Silar P."/>
            <person name="Natvig D."/>
            <person name="Lalanne C."/>
            <person name="Gautier V."/>
            <person name="Ament-Velasquez S.L."/>
            <person name="Kruys A."/>
            <person name="Hutchinson M.I."/>
            <person name="Powell A.J."/>
            <person name="Barry K."/>
            <person name="Miller A.N."/>
            <person name="Grigoriev I.V."/>
            <person name="Debuchy R."/>
            <person name="Gladieux P."/>
            <person name="Thoren M.H."/>
            <person name="Johannesson H."/>
        </authorList>
    </citation>
    <scope>NUCLEOTIDE SEQUENCE</scope>
    <source>
        <strain evidence="6">CBS 540.89</strain>
    </source>
</reference>
<name>A0AA40E675_9PEZI</name>
<dbReference type="Gene3D" id="3.40.50.10810">
    <property type="entry name" value="Tandem AAA-ATPase domain"/>
    <property type="match status" value="1"/>
</dbReference>
<dbReference type="GO" id="GO:0006281">
    <property type="term" value="P:DNA repair"/>
    <property type="evidence" value="ECO:0007669"/>
    <property type="project" value="TreeGrafter"/>
</dbReference>
<dbReference type="InterPro" id="IPR050628">
    <property type="entry name" value="SNF2_RAD54_helicase_TF"/>
</dbReference>
<keyword evidence="7" id="KW-1185">Reference proteome</keyword>
<dbReference type="GO" id="GO:0016787">
    <property type="term" value="F:hydrolase activity"/>
    <property type="evidence" value="ECO:0007669"/>
    <property type="project" value="UniProtKB-KW"/>
</dbReference>
<comment type="caution">
    <text evidence="6">The sequence shown here is derived from an EMBL/GenBank/DDBJ whole genome shotgun (WGS) entry which is preliminary data.</text>
</comment>
<dbReference type="GO" id="GO:0005634">
    <property type="term" value="C:nucleus"/>
    <property type="evidence" value="ECO:0007669"/>
    <property type="project" value="TreeGrafter"/>
</dbReference>
<feature type="region of interest" description="Disordered" evidence="4">
    <location>
        <begin position="647"/>
        <end position="690"/>
    </location>
</feature>
<dbReference type="CDD" id="cd18008">
    <property type="entry name" value="DEXDc_SHPRH-like"/>
    <property type="match status" value="1"/>
</dbReference>
<evidence type="ECO:0000256" key="1">
    <source>
        <dbReference type="ARBA" id="ARBA00022741"/>
    </source>
</evidence>
<keyword evidence="3" id="KW-0067">ATP-binding</keyword>
<dbReference type="AlphaFoldDB" id="A0AA40E675"/>
<organism evidence="6 7">
    <name type="scientific">Apiosordaria backusii</name>
    <dbReference type="NCBI Taxonomy" id="314023"/>
    <lineage>
        <taxon>Eukaryota</taxon>
        <taxon>Fungi</taxon>
        <taxon>Dikarya</taxon>
        <taxon>Ascomycota</taxon>
        <taxon>Pezizomycotina</taxon>
        <taxon>Sordariomycetes</taxon>
        <taxon>Sordariomycetidae</taxon>
        <taxon>Sordariales</taxon>
        <taxon>Lasiosphaeriaceae</taxon>
        <taxon>Apiosordaria</taxon>
    </lineage>
</organism>
<proteinExistence type="predicted"/>